<dbReference type="SUPFAM" id="SSF49329">
    <property type="entry name" value="Cu,Zn superoxide dismutase-like"/>
    <property type="match status" value="1"/>
</dbReference>
<evidence type="ECO:0000256" key="9">
    <source>
        <dbReference type="SAM" id="SignalP"/>
    </source>
</evidence>
<evidence type="ECO:0000256" key="1">
    <source>
        <dbReference type="ARBA" id="ARBA00004196"/>
    </source>
</evidence>
<dbReference type="AlphaFoldDB" id="A0AAE8SRA8"/>
<dbReference type="Gene3D" id="2.60.40.200">
    <property type="entry name" value="Superoxide dismutase, copper/zinc binding domain"/>
    <property type="match status" value="1"/>
</dbReference>
<evidence type="ECO:0000256" key="3">
    <source>
        <dbReference type="ARBA" id="ARBA00010457"/>
    </source>
</evidence>
<comment type="similarity">
    <text evidence="3">Belongs to the Cu-Zn superoxide dismutase family.</text>
</comment>
<dbReference type="Proteomes" id="UP001187682">
    <property type="component" value="Unassembled WGS sequence"/>
</dbReference>
<dbReference type="GO" id="GO:0046872">
    <property type="term" value="F:metal ion binding"/>
    <property type="evidence" value="ECO:0007669"/>
    <property type="project" value="InterPro"/>
</dbReference>
<dbReference type="InterPro" id="IPR036423">
    <property type="entry name" value="SOD-like_Cu/Zn_dom_sf"/>
</dbReference>
<feature type="compositionally biased region" description="Low complexity" evidence="8">
    <location>
        <begin position="219"/>
        <end position="228"/>
    </location>
</feature>
<name>A0AAE8SRA8_9PEZI</name>
<evidence type="ECO:0000313" key="11">
    <source>
        <dbReference type="Proteomes" id="UP001187682"/>
    </source>
</evidence>
<keyword evidence="9" id="KW-0732">Signal</keyword>
<organism evidence="10 11">
    <name type="scientific">Cephalotrichum gorgonifer</name>
    <dbReference type="NCBI Taxonomy" id="2041049"/>
    <lineage>
        <taxon>Eukaryota</taxon>
        <taxon>Fungi</taxon>
        <taxon>Dikarya</taxon>
        <taxon>Ascomycota</taxon>
        <taxon>Pezizomycotina</taxon>
        <taxon>Sordariomycetes</taxon>
        <taxon>Hypocreomycetidae</taxon>
        <taxon>Microascales</taxon>
        <taxon>Microascaceae</taxon>
        <taxon>Cephalotrichum</taxon>
    </lineage>
</organism>
<dbReference type="FunFam" id="2.60.40.200:FF:000007">
    <property type="entry name" value="Cell surface Cu-only superoxide dismutase 5"/>
    <property type="match status" value="1"/>
</dbReference>
<protein>
    <recommendedName>
        <fullName evidence="4">superoxide dismutase</fullName>
        <ecNumber evidence="4">1.15.1.1</ecNumber>
    </recommendedName>
</protein>
<evidence type="ECO:0000256" key="5">
    <source>
        <dbReference type="ARBA" id="ARBA00022525"/>
    </source>
</evidence>
<evidence type="ECO:0000256" key="7">
    <source>
        <dbReference type="ARBA" id="ARBA00049204"/>
    </source>
</evidence>
<evidence type="ECO:0000256" key="2">
    <source>
        <dbReference type="ARBA" id="ARBA00004613"/>
    </source>
</evidence>
<evidence type="ECO:0000256" key="8">
    <source>
        <dbReference type="SAM" id="MobiDB-lite"/>
    </source>
</evidence>
<proteinExistence type="inferred from homology"/>
<feature type="region of interest" description="Disordered" evidence="8">
    <location>
        <begin position="188"/>
        <end position="255"/>
    </location>
</feature>
<accession>A0AAE8SRA8</accession>
<evidence type="ECO:0000256" key="4">
    <source>
        <dbReference type="ARBA" id="ARBA00012682"/>
    </source>
</evidence>
<evidence type="ECO:0000313" key="10">
    <source>
        <dbReference type="EMBL" id="SPN96994.1"/>
    </source>
</evidence>
<dbReference type="EC" id="1.15.1.1" evidence="4"/>
<sequence>MLYQSLLVAALSAAAVEAKGERGDATPVNNNPVGVSYVATLPDTPFFAGVDIEGNVKGSISATSGADGKGVDFKVKFSNLPSGGGPFTYHLHSTPVPEDGNCTATLAHLDPFIRTDTPPCDPETPADCEVGDLSGKHGKVTSDPFELTFNDPYASLVEGLGSFFGNRSFVLHFANKTRITCANFELVTGGGDDDDCTDEGGHGDDDDDYGTPVTPSPEEPATNGTAPPTEEPETPGEPVIPDEPSTTGDAAAPPP</sequence>
<keyword evidence="5" id="KW-0964">Secreted</keyword>
<keyword evidence="6" id="KW-0049">Antioxidant</keyword>
<dbReference type="GO" id="GO:0004784">
    <property type="term" value="F:superoxide dismutase activity"/>
    <property type="evidence" value="ECO:0007669"/>
    <property type="project" value="UniProtKB-EC"/>
</dbReference>
<gene>
    <name evidence="10" type="ORF">DNG_00514</name>
</gene>
<comment type="catalytic activity">
    <reaction evidence="7">
        <text>2 superoxide + 2 H(+) = H2O2 + O2</text>
        <dbReference type="Rhea" id="RHEA:20696"/>
        <dbReference type="ChEBI" id="CHEBI:15378"/>
        <dbReference type="ChEBI" id="CHEBI:15379"/>
        <dbReference type="ChEBI" id="CHEBI:16240"/>
        <dbReference type="ChEBI" id="CHEBI:18421"/>
        <dbReference type="EC" id="1.15.1.1"/>
    </reaction>
</comment>
<dbReference type="EMBL" id="ONZQ02000001">
    <property type="protein sequence ID" value="SPN96994.1"/>
    <property type="molecule type" value="Genomic_DNA"/>
</dbReference>
<feature type="chain" id="PRO_5042295074" description="superoxide dismutase" evidence="9">
    <location>
        <begin position="21"/>
        <end position="255"/>
    </location>
</feature>
<reference evidence="10" key="1">
    <citation type="submission" date="2018-03" db="EMBL/GenBank/DDBJ databases">
        <authorList>
            <person name="Guldener U."/>
        </authorList>
    </citation>
    <scope>NUCLEOTIDE SEQUENCE</scope>
</reference>
<comment type="subcellular location">
    <subcellularLocation>
        <location evidence="1">Cell envelope</location>
    </subcellularLocation>
    <subcellularLocation>
        <location evidence="2">Secreted</location>
    </subcellularLocation>
</comment>
<feature type="compositionally biased region" description="Acidic residues" evidence="8">
    <location>
        <begin position="191"/>
        <end position="209"/>
    </location>
</feature>
<dbReference type="GO" id="GO:0005576">
    <property type="term" value="C:extracellular region"/>
    <property type="evidence" value="ECO:0007669"/>
    <property type="project" value="UniProtKB-SubCell"/>
</dbReference>
<feature type="signal peptide" evidence="9">
    <location>
        <begin position="1"/>
        <end position="20"/>
    </location>
</feature>
<keyword evidence="11" id="KW-1185">Reference proteome</keyword>
<comment type="caution">
    <text evidence="10">The sequence shown here is derived from an EMBL/GenBank/DDBJ whole genome shotgun (WGS) entry which is preliminary data.</text>
</comment>
<evidence type="ECO:0000256" key="6">
    <source>
        <dbReference type="ARBA" id="ARBA00022862"/>
    </source>
</evidence>